<sequence>MKHYLVFFFFLLFQTIFAQSNILILQSKHSRFYKEIKEEKRIQIETKEGKTYLGKFKIQDSTAIVIQDEVVLLTDIVKIKKKSKFGTIANPIVITIGIGVFALGVSGLFVANPYAAVAGTMAMMGSVPIILVPLFIYGHPSKNWEYSIKKVK</sequence>
<keyword evidence="1" id="KW-0472">Membrane</keyword>
<dbReference type="RefSeq" id="WP_024980749.1">
    <property type="nucleotide sequence ID" value="NZ_CBCRUM010000009.1"/>
</dbReference>
<evidence type="ECO:0000313" key="3">
    <source>
        <dbReference type="Proteomes" id="UP000182961"/>
    </source>
</evidence>
<evidence type="ECO:0000256" key="1">
    <source>
        <dbReference type="SAM" id="Phobius"/>
    </source>
</evidence>
<feature type="transmembrane region" description="Helical" evidence="1">
    <location>
        <begin position="116"/>
        <end position="137"/>
    </location>
</feature>
<proteinExistence type="predicted"/>
<keyword evidence="3" id="KW-1185">Reference proteome</keyword>
<feature type="transmembrane region" description="Helical" evidence="1">
    <location>
        <begin position="88"/>
        <end position="110"/>
    </location>
</feature>
<feature type="transmembrane region" description="Helical" evidence="1">
    <location>
        <begin position="6"/>
        <end position="25"/>
    </location>
</feature>
<reference evidence="3" key="1">
    <citation type="submission" date="2016-10" db="EMBL/GenBank/DDBJ databases">
        <authorList>
            <person name="Varghese N."/>
            <person name="Submissions S."/>
        </authorList>
    </citation>
    <scope>NUCLEOTIDE SEQUENCE [LARGE SCALE GENOMIC DNA]</scope>
    <source>
        <strain evidence="3">DSM 4002</strain>
    </source>
</reference>
<protein>
    <submittedName>
        <fullName evidence="2">Uncharacterized protein</fullName>
    </submittedName>
</protein>
<organism evidence="2 3">
    <name type="scientific">Flavobacterium succinicans</name>
    <dbReference type="NCBI Taxonomy" id="29536"/>
    <lineage>
        <taxon>Bacteria</taxon>
        <taxon>Pseudomonadati</taxon>
        <taxon>Bacteroidota</taxon>
        <taxon>Flavobacteriia</taxon>
        <taxon>Flavobacteriales</taxon>
        <taxon>Flavobacteriaceae</taxon>
        <taxon>Flavobacterium</taxon>
    </lineage>
</organism>
<dbReference type="Proteomes" id="UP000182961">
    <property type="component" value="Unassembled WGS sequence"/>
</dbReference>
<keyword evidence="1" id="KW-0812">Transmembrane</keyword>
<dbReference type="eggNOG" id="ENOG502ZZFD">
    <property type="taxonomic scope" value="Bacteria"/>
</dbReference>
<gene>
    <name evidence="2" type="ORF">SAMN05444143_101384</name>
</gene>
<evidence type="ECO:0000313" key="2">
    <source>
        <dbReference type="EMBL" id="SFM52148.1"/>
    </source>
</evidence>
<accession>A0A1I4RIS5</accession>
<dbReference type="AlphaFoldDB" id="A0A1I4RIS5"/>
<keyword evidence="1" id="KW-1133">Transmembrane helix</keyword>
<name>A0A1I4RIS5_9FLAO</name>
<dbReference type="EMBL" id="FOUT01000001">
    <property type="protein sequence ID" value="SFM52148.1"/>
    <property type="molecule type" value="Genomic_DNA"/>
</dbReference>